<organism evidence="1">
    <name type="scientific">Triticum aestivum</name>
    <name type="common">Wheat</name>
    <dbReference type="NCBI Taxonomy" id="4565"/>
    <lineage>
        <taxon>Eukaryota</taxon>
        <taxon>Viridiplantae</taxon>
        <taxon>Streptophyta</taxon>
        <taxon>Embryophyta</taxon>
        <taxon>Tracheophyta</taxon>
        <taxon>Spermatophyta</taxon>
        <taxon>Magnoliopsida</taxon>
        <taxon>Liliopsida</taxon>
        <taxon>Poales</taxon>
        <taxon>Poaceae</taxon>
        <taxon>BOP clade</taxon>
        <taxon>Pooideae</taxon>
        <taxon>Triticodae</taxon>
        <taxon>Triticeae</taxon>
        <taxon>Triticinae</taxon>
        <taxon>Triticum</taxon>
    </lineage>
</organism>
<accession>A0A9R1MQ69</accession>
<proteinExistence type="predicted"/>
<gene>
    <name evidence="1" type="ORF">CFC21_111530</name>
</gene>
<feature type="non-terminal residue" evidence="1">
    <location>
        <position position="1"/>
    </location>
</feature>
<reference evidence="1" key="2">
    <citation type="submission" date="2020-03" db="EMBL/GenBank/DDBJ databases">
        <title>The second near-complete assembly of the hexaploid bread wheat (Triticum aestivum) genome.</title>
        <authorList>
            <person name="Zimin A.V."/>
            <person name="Puiu D."/>
            <person name="Shumante A."/>
            <person name="Alonge M."/>
            <person name="Salzberg S.L."/>
        </authorList>
    </citation>
    <scope>NUCLEOTIDE SEQUENCE</scope>
    <source>
        <tissue evidence="1">Leaf</tissue>
    </source>
</reference>
<name>A0A9R1MQ69_WHEAT</name>
<protein>
    <submittedName>
        <fullName evidence="1">Uncharacterized protein</fullName>
    </submittedName>
</protein>
<sequence>GTSGETSKQPKDISASTD</sequence>
<comment type="caution">
    <text evidence="1">The sequence shown here is derived from an EMBL/GenBank/DDBJ whole genome shotgun (WGS) entry which is preliminary data.</text>
</comment>
<dbReference type="EMBL" id="CM022231">
    <property type="protein sequence ID" value="KAF7111525.1"/>
    <property type="molecule type" value="Genomic_DNA"/>
</dbReference>
<dbReference type="AlphaFoldDB" id="A0A9R1MQ69"/>
<reference evidence="1" key="1">
    <citation type="journal article" date="2017" name="Gigascience">
        <title>The first near-complete assembly of the hexaploid bread wheat genome, Triticum aestivum.</title>
        <authorList>
            <person name="Zimin A.V."/>
            <person name="Puiu D."/>
            <person name="Hall R."/>
            <person name="Kingan S."/>
            <person name="Clavijo B.J."/>
            <person name="Salzberg S.L."/>
        </authorList>
    </citation>
    <scope>NUCLEOTIDE SEQUENCE</scope>
    <source>
        <tissue evidence="1">Leaf</tissue>
    </source>
</reference>
<evidence type="ECO:0000313" key="1">
    <source>
        <dbReference type="EMBL" id="KAF7111525.1"/>
    </source>
</evidence>
<dbReference type="Proteomes" id="UP000815260">
    <property type="component" value="Chromosome 7D"/>
</dbReference>